<dbReference type="EMBL" id="CADEAL010002591">
    <property type="protein sequence ID" value="CAB1441230.1"/>
    <property type="molecule type" value="Genomic_DNA"/>
</dbReference>
<dbReference type="AlphaFoldDB" id="A0A9N7V374"/>
<keyword evidence="3" id="KW-1185">Reference proteome</keyword>
<gene>
    <name evidence="2" type="ORF">PLEPLA_LOCUS29012</name>
</gene>
<sequence length="103" mass="11061">MSCEIEAATGPELDQARNTSLKFSSRHLDVAGDEGRGARFKQSLLRAVGLTDEADGVDPCFSLHRDLEDSSSKSGLNLPPPGRQTLSPCPSPRARRTASSYTD</sequence>
<evidence type="ECO:0000313" key="3">
    <source>
        <dbReference type="Proteomes" id="UP001153269"/>
    </source>
</evidence>
<evidence type="ECO:0000313" key="2">
    <source>
        <dbReference type="EMBL" id="CAB1441230.1"/>
    </source>
</evidence>
<feature type="region of interest" description="Disordered" evidence="1">
    <location>
        <begin position="65"/>
        <end position="103"/>
    </location>
</feature>
<protein>
    <submittedName>
        <fullName evidence="2">Uncharacterized protein</fullName>
    </submittedName>
</protein>
<accession>A0A9N7V374</accession>
<name>A0A9N7V374_PLEPL</name>
<proteinExistence type="predicted"/>
<dbReference type="Proteomes" id="UP001153269">
    <property type="component" value="Unassembled WGS sequence"/>
</dbReference>
<reference evidence="2" key="1">
    <citation type="submission" date="2020-03" db="EMBL/GenBank/DDBJ databases">
        <authorList>
            <person name="Weist P."/>
        </authorList>
    </citation>
    <scope>NUCLEOTIDE SEQUENCE</scope>
</reference>
<comment type="caution">
    <text evidence="2">The sequence shown here is derived from an EMBL/GenBank/DDBJ whole genome shotgun (WGS) entry which is preliminary data.</text>
</comment>
<evidence type="ECO:0000256" key="1">
    <source>
        <dbReference type="SAM" id="MobiDB-lite"/>
    </source>
</evidence>
<organism evidence="2 3">
    <name type="scientific">Pleuronectes platessa</name>
    <name type="common">European plaice</name>
    <dbReference type="NCBI Taxonomy" id="8262"/>
    <lineage>
        <taxon>Eukaryota</taxon>
        <taxon>Metazoa</taxon>
        <taxon>Chordata</taxon>
        <taxon>Craniata</taxon>
        <taxon>Vertebrata</taxon>
        <taxon>Euteleostomi</taxon>
        <taxon>Actinopterygii</taxon>
        <taxon>Neopterygii</taxon>
        <taxon>Teleostei</taxon>
        <taxon>Neoteleostei</taxon>
        <taxon>Acanthomorphata</taxon>
        <taxon>Carangaria</taxon>
        <taxon>Pleuronectiformes</taxon>
        <taxon>Pleuronectoidei</taxon>
        <taxon>Pleuronectidae</taxon>
        <taxon>Pleuronectes</taxon>
    </lineage>
</organism>